<keyword evidence="1 2" id="KW-0597">Phosphoprotein</keyword>
<dbReference type="PANTHER" id="PTHR44591">
    <property type="entry name" value="STRESS RESPONSE REGULATOR PROTEIN 1"/>
    <property type="match status" value="1"/>
</dbReference>
<sequence>MSMDDFPDLEGLQVLVVDDNEDSLELMTFILEQCQAEVIQARSASEAFQQLSQIRPALLISDVNMPGEDGYSLIRRVKQLTATEGWQLPSIALTAFTGEEERSQILAAGFETYLSKPLDIQELMVAIRALLDHSQQPEPGR</sequence>
<feature type="modified residue" description="4-aspartylphosphate" evidence="2">
    <location>
        <position position="62"/>
    </location>
</feature>
<keyword evidence="5" id="KW-1185">Reference proteome</keyword>
<dbReference type="SMART" id="SM00448">
    <property type="entry name" value="REC"/>
    <property type="match status" value="1"/>
</dbReference>
<organism evidence="4 5">
    <name type="scientific">Thermocoleostomius sinensis A174</name>
    <dbReference type="NCBI Taxonomy" id="2016057"/>
    <lineage>
        <taxon>Bacteria</taxon>
        <taxon>Bacillati</taxon>
        <taxon>Cyanobacteriota</taxon>
        <taxon>Cyanophyceae</taxon>
        <taxon>Oculatellales</taxon>
        <taxon>Oculatellaceae</taxon>
        <taxon>Thermocoleostomius</taxon>
    </lineage>
</organism>
<evidence type="ECO:0000313" key="4">
    <source>
        <dbReference type="EMBL" id="WAL60273.1"/>
    </source>
</evidence>
<dbReference type="RefSeq" id="WP_268610145.1">
    <property type="nucleotide sequence ID" value="NZ_CP113797.1"/>
</dbReference>
<dbReference type="Proteomes" id="UP001163152">
    <property type="component" value="Chromosome"/>
</dbReference>
<gene>
    <name evidence="4" type="ORF">OXH18_24425</name>
</gene>
<dbReference type="SUPFAM" id="SSF52172">
    <property type="entry name" value="CheY-like"/>
    <property type="match status" value="1"/>
</dbReference>
<dbReference type="Pfam" id="PF00072">
    <property type="entry name" value="Response_reg"/>
    <property type="match status" value="1"/>
</dbReference>
<dbReference type="InterPro" id="IPR050595">
    <property type="entry name" value="Bact_response_regulator"/>
</dbReference>
<evidence type="ECO:0000313" key="5">
    <source>
        <dbReference type="Proteomes" id="UP001163152"/>
    </source>
</evidence>
<dbReference type="KEGG" id="tsin:OXH18_24425"/>
<reference evidence="4" key="1">
    <citation type="submission" date="2022-12" db="EMBL/GenBank/DDBJ databases">
        <title>Polyphasic identification of a Novel Hot-Spring Cyanobacterium Ocullathermofonsia sinensis gen nov. sp. nov. and Genomic Insights on its Adaptations to the Thermal Habitat.</title>
        <authorList>
            <person name="Daroch M."/>
            <person name="Tang J."/>
            <person name="Jiang Y."/>
        </authorList>
    </citation>
    <scope>NUCLEOTIDE SEQUENCE</scope>
    <source>
        <strain evidence="4">PKUAC-SCTA174</strain>
    </source>
</reference>
<dbReference type="PANTHER" id="PTHR44591:SF3">
    <property type="entry name" value="RESPONSE REGULATORY DOMAIN-CONTAINING PROTEIN"/>
    <property type="match status" value="1"/>
</dbReference>
<feature type="domain" description="Response regulatory" evidence="3">
    <location>
        <begin position="13"/>
        <end position="131"/>
    </location>
</feature>
<dbReference type="GO" id="GO:0000160">
    <property type="term" value="P:phosphorelay signal transduction system"/>
    <property type="evidence" value="ECO:0007669"/>
    <property type="project" value="InterPro"/>
</dbReference>
<protein>
    <submittedName>
        <fullName evidence="4">Response regulator</fullName>
    </submittedName>
</protein>
<dbReference type="Gene3D" id="3.40.50.2300">
    <property type="match status" value="1"/>
</dbReference>
<accession>A0A9E9C8G0</accession>
<dbReference type="PROSITE" id="PS50110">
    <property type="entry name" value="RESPONSE_REGULATORY"/>
    <property type="match status" value="1"/>
</dbReference>
<evidence type="ECO:0000256" key="2">
    <source>
        <dbReference type="PROSITE-ProRule" id="PRU00169"/>
    </source>
</evidence>
<dbReference type="EMBL" id="CP113797">
    <property type="protein sequence ID" value="WAL60273.1"/>
    <property type="molecule type" value="Genomic_DNA"/>
</dbReference>
<dbReference type="AlphaFoldDB" id="A0A9E9C8G0"/>
<dbReference type="InterPro" id="IPR001789">
    <property type="entry name" value="Sig_transdc_resp-reg_receiver"/>
</dbReference>
<dbReference type="InterPro" id="IPR011006">
    <property type="entry name" value="CheY-like_superfamily"/>
</dbReference>
<proteinExistence type="predicted"/>
<name>A0A9E9C8G0_9CYAN</name>
<evidence type="ECO:0000259" key="3">
    <source>
        <dbReference type="PROSITE" id="PS50110"/>
    </source>
</evidence>
<evidence type="ECO:0000256" key="1">
    <source>
        <dbReference type="ARBA" id="ARBA00022553"/>
    </source>
</evidence>